<dbReference type="EMBL" id="KV748284">
    <property type="protein sequence ID" value="OCK86836.1"/>
    <property type="molecule type" value="Genomic_DNA"/>
</dbReference>
<reference evidence="1 2" key="1">
    <citation type="journal article" date="2016" name="Nat. Commun.">
        <title>Ectomycorrhizal ecology is imprinted in the genome of the dominant symbiotic fungus Cenococcum geophilum.</title>
        <authorList>
            <consortium name="DOE Joint Genome Institute"/>
            <person name="Peter M."/>
            <person name="Kohler A."/>
            <person name="Ohm R.A."/>
            <person name="Kuo A."/>
            <person name="Krutzmann J."/>
            <person name="Morin E."/>
            <person name="Arend M."/>
            <person name="Barry K.W."/>
            <person name="Binder M."/>
            <person name="Choi C."/>
            <person name="Clum A."/>
            <person name="Copeland A."/>
            <person name="Grisel N."/>
            <person name="Haridas S."/>
            <person name="Kipfer T."/>
            <person name="LaButti K."/>
            <person name="Lindquist E."/>
            <person name="Lipzen A."/>
            <person name="Maire R."/>
            <person name="Meier B."/>
            <person name="Mihaltcheva S."/>
            <person name="Molinier V."/>
            <person name="Murat C."/>
            <person name="Poggeler S."/>
            <person name="Quandt C.A."/>
            <person name="Sperisen C."/>
            <person name="Tritt A."/>
            <person name="Tisserant E."/>
            <person name="Crous P.W."/>
            <person name="Henrissat B."/>
            <person name="Nehls U."/>
            <person name="Egli S."/>
            <person name="Spatafora J.W."/>
            <person name="Grigoriev I.V."/>
            <person name="Martin F.M."/>
        </authorList>
    </citation>
    <scope>NUCLEOTIDE SEQUENCE [LARGE SCALE GENOMIC DNA]</scope>
    <source>
        <strain evidence="1 2">1.58</strain>
    </source>
</reference>
<evidence type="ECO:0000313" key="2">
    <source>
        <dbReference type="Proteomes" id="UP000250078"/>
    </source>
</evidence>
<sequence>MPRKHPRIRRMKITSARRYSRCPAGWLHRQHVATNLAGYLVLFSHAHGALRGNALFCKLPESYDVLTCSFYRQVFSR</sequence>
<protein>
    <submittedName>
        <fullName evidence="1">Uncharacterized protein</fullName>
    </submittedName>
</protein>
<dbReference type="Proteomes" id="UP000250078">
    <property type="component" value="Unassembled WGS sequence"/>
</dbReference>
<organism evidence="1 2">
    <name type="scientific">Cenococcum geophilum 1.58</name>
    <dbReference type="NCBI Taxonomy" id="794803"/>
    <lineage>
        <taxon>Eukaryota</taxon>
        <taxon>Fungi</taxon>
        <taxon>Dikarya</taxon>
        <taxon>Ascomycota</taxon>
        <taxon>Pezizomycotina</taxon>
        <taxon>Dothideomycetes</taxon>
        <taxon>Pleosporomycetidae</taxon>
        <taxon>Gloniales</taxon>
        <taxon>Gloniaceae</taxon>
        <taxon>Cenococcum</taxon>
    </lineage>
</organism>
<name>A0ACC8EKX0_9PEZI</name>
<accession>A0ACC8EKX0</accession>
<keyword evidence="2" id="KW-1185">Reference proteome</keyword>
<evidence type="ECO:0000313" key="1">
    <source>
        <dbReference type="EMBL" id="OCK86836.1"/>
    </source>
</evidence>
<proteinExistence type="predicted"/>
<gene>
    <name evidence="1" type="ORF">K441DRAFT_24131</name>
</gene>